<evidence type="ECO:0000256" key="5">
    <source>
        <dbReference type="ARBA" id="ARBA00022705"/>
    </source>
</evidence>
<dbReference type="SUPFAM" id="SSF52540">
    <property type="entry name" value="P-loop containing nucleoside triphosphate hydrolases"/>
    <property type="match status" value="1"/>
</dbReference>
<feature type="non-terminal residue" evidence="10">
    <location>
        <position position="315"/>
    </location>
</feature>
<evidence type="ECO:0000256" key="4">
    <source>
        <dbReference type="ARBA" id="ARBA00022695"/>
    </source>
</evidence>
<evidence type="ECO:0000256" key="6">
    <source>
        <dbReference type="ARBA" id="ARBA00022932"/>
    </source>
</evidence>
<sequence length="315" mass="34553">MEQARAHLANLMNVYLAVGSDDVKIKRAAARLRTYLLDAYVFFNYNEYDAQQLSDISEVLSCCMAMPMGDDVRIVVLFNVDALARDMLSQLVSYVQNPNTHCVLFLSATKLAKNTALYKAVAHVGQKAIIPCAAAQKEEVPVFVERVARSKNLQFDANAIAELIGRVGAQPRMLTCQIDMIAAHMYAQQASRSTVSTTAAAGAGAPALLRVTREDVCALVDSTAEVTPWKFLDALSARNEAQALVAYAQLKSTSSPIQLTRLMVQRIRALMCARACTARGDAGHILSALHIQAWQQKRYSGWARLFAQGELEELL</sequence>
<dbReference type="SUPFAM" id="SSF48019">
    <property type="entry name" value="post-AAA+ oligomerization domain-like"/>
    <property type="match status" value="1"/>
</dbReference>
<evidence type="ECO:0000259" key="9">
    <source>
        <dbReference type="Pfam" id="PF06144"/>
    </source>
</evidence>
<evidence type="ECO:0000256" key="2">
    <source>
        <dbReference type="ARBA" id="ARBA00017703"/>
    </source>
</evidence>
<dbReference type="PANTHER" id="PTHR34388">
    <property type="entry name" value="DNA POLYMERASE III SUBUNIT DELTA"/>
    <property type="match status" value="1"/>
</dbReference>
<proteinExistence type="inferred from homology"/>
<comment type="caution">
    <text evidence="10">The sequence shown here is derived from an EMBL/GenBank/DDBJ whole genome shotgun (WGS) entry which is preliminary data.</text>
</comment>
<evidence type="ECO:0000256" key="7">
    <source>
        <dbReference type="ARBA" id="ARBA00034754"/>
    </source>
</evidence>
<dbReference type="NCBIfam" id="TIGR01128">
    <property type="entry name" value="holA"/>
    <property type="match status" value="1"/>
</dbReference>
<evidence type="ECO:0000313" key="11">
    <source>
        <dbReference type="Proteomes" id="UP000004431"/>
    </source>
</evidence>
<feature type="domain" description="DNA polymerase III delta N-terminal" evidence="9">
    <location>
        <begin position="15"/>
        <end position="121"/>
    </location>
</feature>
<dbReference type="InterPro" id="IPR010372">
    <property type="entry name" value="DNA_pol3_delta_N"/>
</dbReference>
<comment type="similarity">
    <text evidence="7">Belongs to the DNA polymerase HolA subunit family.</text>
</comment>
<keyword evidence="5" id="KW-0235">DNA replication</keyword>
<dbReference type="EMBL" id="AEDQ01000006">
    <property type="protein sequence ID" value="EFL44659.1"/>
    <property type="molecule type" value="Genomic_DNA"/>
</dbReference>
<keyword evidence="3" id="KW-0808">Transferase</keyword>
<comment type="catalytic activity">
    <reaction evidence="8">
        <text>DNA(n) + a 2'-deoxyribonucleoside 5'-triphosphate = DNA(n+1) + diphosphate</text>
        <dbReference type="Rhea" id="RHEA:22508"/>
        <dbReference type="Rhea" id="RHEA-COMP:17339"/>
        <dbReference type="Rhea" id="RHEA-COMP:17340"/>
        <dbReference type="ChEBI" id="CHEBI:33019"/>
        <dbReference type="ChEBI" id="CHEBI:61560"/>
        <dbReference type="ChEBI" id="CHEBI:173112"/>
        <dbReference type="EC" id="2.7.7.7"/>
    </reaction>
</comment>
<accession>A0ABP2J5Y8</accession>
<dbReference type="PANTHER" id="PTHR34388:SF1">
    <property type="entry name" value="DNA POLYMERASE III SUBUNIT DELTA"/>
    <property type="match status" value="1"/>
</dbReference>
<dbReference type="InterPro" id="IPR005790">
    <property type="entry name" value="DNA_polIII_delta"/>
</dbReference>
<reference evidence="10 11" key="1">
    <citation type="submission" date="2010-08" db="EMBL/GenBank/DDBJ databases">
        <authorList>
            <person name="Durkin A.S."/>
            <person name="Madupu R."/>
            <person name="Torralba M."/>
            <person name="Gillis M."/>
            <person name="Methe B."/>
            <person name="Sutton G."/>
            <person name="Nelson K.E."/>
        </authorList>
    </citation>
    <scope>NUCLEOTIDE SEQUENCE [LARGE SCALE GENOMIC DNA]</scope>
    <source>
        <strain evidence="10 11">PB189-T1-4</strain>
    </source>
</reference>
<evidence type="ECO:0000256" key="1">
    <source>
        <dbReference type="ARBA" id="ARBA00012417"/>
    </source>
</evidence>
<dbReference type="Pfam" id="PF06144">
    <property type="entry name" value="DNA_pol3_delta"/>
    <property type="match status" value="1"/>
</dbReference>
<gene>
    <name evidence="10" type="ORF">HMPREF9248_0618</name>
</gene>
<organism evidence="10 11">
    <name type="scientific">Fannyhessea vaginae PB189-T1-4</name>
    <dbReference type="NCBI Taxonomy" id="866774"/>
    <lineage>
        <taxon>Bacteria</taxon>
        <taxon>Bacillati</taxon>
        <taxon>Actinomycetota</taxon>
        <taxon>Coriobacteriia</taxon>
        <taxon>Coriobacteriales</taxon>
        <taxon>Atopobiaceae</taxon>
        <taxon>Fannyhessea</taxon>
    </lineage>
</organism>
<evidence type="ECO:0000313" key="10">
    <source>
        <dbReference type="EMBL" id="EFL44659.1"/>
    </source>
</evidence>
<keyword evidence="6" id="KW-0239">DNA-directed DNA polymerase</keyword>
<dbReference type="RefSeq" id="WP_006303570.1">
    <property type="nucleotide sequence ID" value="NZ_AEDQ01000006.1"/>
</dbReference>
<protein>
    <recommendedName>
        <fullName evidence="2">DNA polymerase III subunit delta</fullName>
        <ecNumber evidence="1">2.7.7.7</ecNumber>
    </recommendedName>
</protein>
<dbReference type="InterPro" id="IPR008921">
    <property type="entry name" value="DNA_pol3_clamp-load_cplx_C"/>
</dbReference>
<dbReference type="InterPro" id="IPR027417">
    <property type="entry name" value="P-loop_NTPase"/>
</dbReference>
<dbReference type="Gene3D" id="1.20.272.10">
    <property type="match status" value="1"/>
</dbReference>
<name>A0ABP2J5Y8_9ACTN</name>
<keyword evidence="4" id="KW-0548">Nucleotidyltransferase</keyword>
<evidence type="ECO:0000256" key="3">
    <source>
        <dbReference type="ARBA" id="ARBA00022679"/>
    </source>
</evidence>
<keyword evidence="11" id="KW-1185">Reference proteome</keyword>
<dbReference type="Gene3D" id="3.40.50.300">
    <property type="entry name" value="P-loop containing nucleotide triphosphate hydrolases"/>
    <property type="match status" value="1"/>
</dbReference>
<evidence type="ECO:0000256" key="8">
    <source>
        <dbReference type="ARBA" id="ARBA00049244"/>
    </source>
</evidence>
<dbReference type="Proteomes" id="UP000004431">
    <property type="component" value="Unassembled WGS sequence"/>
</dbReference>
<dbReference type="EC" id="2.7.7.7" evidence="1"/>